<dbReference type="Pfam" id="PF14625">
    <property type="entry name" value="Lustrin_cystein"/>
    <property type="match status" value="2"/>
</dbReference>
<sequence length="851" mass="91726">MNLCPRGEPFVSQVGVVETCSSEDQCPSGHWCHQVGFASTGLCCPSPTRVLHGGICPSVFPILDNVNSCRFDCRSDGDCRITEKCCYDGCGLHCKAMSMGKGGSSEESKPELVKPGTCPYFDEEDVLQMSSHVRCYPEDVPKTSSNVRRDSEDVPKTSFNARGDSERESQCNSDDECAGVQKCCSDGCSKKCLYPESTSACVQAKSALQMIGQASKIQCRPDGSFEEVQCDAEYCWCVNEHGVEMRGTRTSDNIPPNCLGWSGATYCSLYKSEGGVCCPGREPRWSPGTCPPASSSNSDCSRHCLIDEQCSSGQRCCFNGCGLACVAAVFSTPPRQNIHIGECLNVKPLGAFCVQRAKEPECSVDVDCPPLRKCCSDGCARRCTAPDVATHCVHARLAALSIRESDSNVFVPECDANGEYSPIQAHYGLKWCVDGMGREVPGTKTVRRPNCKLPRSCPVRACDKRCLHGICCVHHWHQTVHYFRAFIIDILSVPAINVIGLPNVCPIGEPLASPGTDHLAECSGTKSCPAGYYCTQSGYEGRNFCCRGNVPPALPITCPPVPLTLNPVDSSSCVVACRRATDCPQSVCCFNGCGTSCQFETAKSLAITAQPVSVGIPVVTVVATGDPSSPNTDFRRLTSSVDGKSLLVPVSRRPVVSPVRSQKPIVTDAAPTAVASLGQPDTSSVNKGFRATAPMSAVQKIGVCPSMLLNPGCREECLTDSDCTSFSKCCKGSCGTRCVEPTITSACLHRLRAFTSEWPHLPPPVQCEPNGDFRQIQCDIRIRFSAIVPTLTKLPQMTFFHRFIANGAAWYSKAALNSEDLLKISKSSKRSKKRFAMVNYKEAQQNGVGDT</sequence>
<evidence type="ECO:0000256" key="4">
    <source>
        <dbReference type="SAM" id="MobiDB-lite"/>
    </source>
</evidence>
<dbReference type="PANTHER" id="PTHR19441">
    <property type="entry name" value="WHEY ACDIC PROTEIN WAP"/>
    <property type="match status" value="1"/>
</dbReference>
<dbReference type="Gene3D" id="4.10.75.10">
    <property type="entry name" value="Elafin-like"/>
    <property type="match status" value="5"/>
</dbReference>
<dbReference type="PROSITE" id="PS00484">
    <property type="entry name" value="THYROGLOBULIN_1_1"/>
    <property type="match status" value="1"/>
</dbReference>
<feature type="domain" description="Thyroglobulin type-1" evidence="5">
    <location>
        <begin position="198"/>
        <end position="258"/>
    </location>
</feature>
<reference evidence="7" key="1">
    <citation type="submission" date="2018-11" db="EMBL/GenBank/DDBJ databases">
        <authorList>
            <consortium name="Pathogen Informatics"/>
        </authorList>
    </citation>
    <scope>NUCLEOTIDE SEQUENCE [LARGE SCALE GENOMIC DNA]</scope>
</reference>
<dbReference type="SMART" id="SM00217">
    <property type="entry name" value="WAP"/>
    <property type="match status" value="5"/>
</dbReference>
<dbReference type="InterPro" id="IPR028150">
    <property type="entry name" value="Lustrin_cystein"/>
</dbReference>
<evidence type="ECO:0000259" key="5">
    <source>
        <dbReference type="PROSITE" id="PS51162"/>
    </source>
</evidence>
<dbReference type="PROSITE" id="PS51162">
    <property type="entry name" value="THYROGLOBULIN_1_2"/>
    <property type="match status" value="2"/>
</dbReference>
<evidence type="ECO:0008006" key="8">
    <source>
        <dbReference type="Google" id="ProtNLM"/>
    </source>
</evidence>
<feature type="domain" description="WAP" evidence="6">
    <location>
        <begin position="336"/>
        <end position="387"/>
    </location>
</feature>
<evidence type="ECO:0000259" key="6">
    <source>
        <dbReference type="PROSITE" id="PS51390"/>
    </source>
</evidence>
<dbReference type="Pfam" id="PF00095">
    <property type="entry name" value="WAP"/>
    <property type="match status" value="5"/>
</dbReference>
<dbReference type="GO" id="GO:0004867">
    <property type="term" value="F:serine-type endopeptidase inhibitor activity"/>
    <property type="evidence" value="ECO:0007669"/>
    <property type="project" value="TreeGrafter"/>
</dbReference>
<accession>A0A3P8A4I3</accession>
<feature type="domain" description="Thyroglobulin type-1" evidence="5">
    <location>
        <begin position="389"/>
        <end position="451"/>
    </location>
</feature>
<dbReference type="AlphaFoldDB" id="A0A3P8A4I3"/>
<dbReference type="SUPFAM" id="SSF57256">
    <property type="entry name" value="Elafin-like"/>
    <property type="match status" value="3"/>
</dbReference>
<dbReference type="OrthoDB" id="5853592at2759"/>
<dbReference type="Pfam" id="PF00086">
    <property type="entry name" value="Thyroglobulin_1"/>
    <property type="match status" value="2"/>
</dbReference>
<keyword evidence="1" id="KW-0732">Signal</keyword>
<evidence type="ECO:0000256" key="2">
    <source>
        <dbReference type="ARBA" id="ARBA00023157"/>
    </source>
</evidence>
<evidence type="ECO:0000256" key="3">
    <source>
        <dbReference type="PROSITE-ProRule" id="PRU00500"/>
    </source>
</evidence>
<dbReference type="InterPro" id="IPR036857">
    <property type="entry name" value="Thyroglobulin_1_sf"/>
</dbReference>
<dbReference type="CDD" id="cd00191">
    <property type="entry name" value="TY"/>
    <property type="match status" value="2"/>
</dbReference>
<dbReference type="InterPro" id="IPR050514">
    <property type="entry name" value="WAP_four-disulfide_core"/>
</dbReference>
<dbReference type="InterPro" id="IPR006150">
    <property type="entry name" value="Cys_repeat_1"/>
</dbReference>
<protein>
    <recommendedName>
        <fullName evidence="8">WAP domain-containing protein</fullName>
    </recommendedName>
</protein>
<organism evidence="7">
    <name type="scientific">Heligmosomoides polygyrus</name>
    <name type="common">Parasitic roundworm</name>
    <dbReference type="NCBI Taxonomy" id="6339"/>
    <lineage>
        <taxon>Eukaryota</taxon>
        <taxon>Metazoa</taxon>
        <taxon>Ecdysozoa</taxon>
        <taxon>Nematoda</taxon>
        <taxon>Chromadorea</taxon>
        <taxon>Rhabditida</taxon>
        <taxon>Rhabditina</taxon>
        <taxon>Rhabditomorpha</taxon>
        <taxon>Strongyloidea</taxon>
        <taxon>Heligmosomidae</taxon>
        <taxon>Heligmosomoides</taxon>
    </lineage>
</organism>
<keyword evidence="2" id="KW-1015">Disulfide bond</keyword>
<feature type="compositionally biased region" description="Basic and acidic residues" evidence="4">
    <location>
        <begin position="141"/>
        <end position="155"/>
    </location>
</feature>
<feature type="domain" description="WAP" evidence="6">
    <location>
        <begin position="146"/>
        <end position="196"/>
    </location>
</feature>
<feature type="domain" description="WAP" evidence="6">
    <location>
        <begin position="697"/>
        <end position="742"/>
    </location>
</feature>
<dbReference type="GO" id="GO:0045087">
    <property type="term" value="P:innate immune response"/>
    <property type="evidence" value="ECO:0007669"/>
    <property type="project" value="TreeGrafter"/>
</dbReference>
<feature type="region of interest" description="Disordered" evidence="4">
    <location>
        <begin position="141"/>
        <end position="167"/>
    </location>
</feature>
<dbReference type="SMART" id="SM00211">
    <property type="entry name" value="TY"/>
    <property type="match status" value="2"/>
</dbReference>
<feature type="domain" description="WAP" evidence="6">
    <location>
        <begin position="49"/>
        <end position="98"/>
    </location>
</feature>
<dbReference type="InterPro" id="IPR000716">
    <property type="entry name" value="Thyroglobulin_1"/>
</dbReference>
<dbReference type="EMBL" id="UZAH01029980">
    <property type="protein sequence ID" value="VDP08717.1"/>
    <property type="molecule type" value="Genomic_DNA"/>
</dbReference>
<dbReference type="GO" id="GO:0019731">
    <property type="term" value="P:antibacterial humoral response"/>
    <property type="evidence" value="ECO:0007669"/>
    <property type="project" value="TreeGrafter"/>
</dbReference>
<evidence type="ECO:0000313" key="7">
    <source>
        <dbReference type="EMBL" id="VDP08717.1"/>
    </source>
</evidence>
<dbReference type="InterPro" id="IPR036645">
    <property type="entry name" value="Elafin-like_sf"/>
</dbReference>
<comment type="caution">
    <text evidence="3">Lacks conserved residue(s) required for the propagation of feature annotation.</text>
</comment>
<dbReference type="SUPFAM" id="SSF57610">
    <property type="entry name" value="Thyroglobulin type-1 domain"/>
    <property type="match status" value="3"/>
</dbReference>
<evidence type="ECO:0000256" key="1">
    <source>
        <dbReference type="ARBA" id="ARBA00022729"/>
    </source>
</evidence>
<feature type="domain" description="WAP" evidence="6">
    <location>
        <begin position="283"/>
        <end position="329"/>
    </location>
</feature>
<proteinExistence type="predicted"/>
<dbReference type="PANTHER" id="PTHR19441:SF30">
    <property type="entry name" value="ELAFIN"/>
    <property type="match status" value="1"/>
</dbReference>
<dbReference type="Gene3D" id="4.10.800.10">
    <property type="entry name" value="Thyroglobulin type-1"/>
    <property type="match status" value="2"/>
</dbReference>
<dbReference type="InterPro" id="IPR008197">
    <property type="entry name" value="WAP_dom"/>
</dbReference>
<dbReference type="PRINTS" id="PR00003">
    <property type="entry name" value="4DISULPHCORE"/>
</dbReference>
<dbReference type="GO" id="GO:0005615">
    <property type="term" value="C:extracellular space"/>
    <property type="evidence" value="ECO:0007669"/>
    <property type="project" value="TreeGrafter"/>
</dbReference>
<name>A0A3P8A4I3_HELPZ</name>
<dbReference type="PROSITE" id="PS51390">
    <property type="entry name" value="WAP"/>
    <property type="match status" value="5"/>
</dbReference>
<gene>
    <name evidence="7" type="ORF">HPBE_LOCUS17375</name>
</gene>
<dbReference type="SMART" id="SM00289">
    <property type="entry name" value="WR1"/>
    <property type="match status" value="2"/>
</dbReference>